<gene>
    <name evidence="13" type="ORF">BRAPAZ1V2_A03P04970.2</name>
</gene>
<dbReference type="EMBL" id="LS974619">
    <property type="protein sequence ID" value="CAG7879154.1"/>
    <property type="molecule type" value="Genomic_DNA"/>
</dbReference>
<keyword evidence="9" id="KW-0862">Zinc</keyword>
<keyword evidence="6" id="KW-0479">Metal-binding</keyword>
<evidence type="ECO:0000256" key="3">
    <source>
        <dbReference type="ARBA" id="ARBA00012483"/>
    </source>
</evidence>
<keyword evidence="8" id="KW-0833">Ubl conjugation pathway</keyword>
<comment type="subcellular location">
    <subcellularLocation>
        <location evidence="2">Membrane</location>
        <topology evidence="2">Multi-pass membrane protein</topology>
    </subcellularLocation>
</comment>
<keyword evidence="10" id="KW-1133">Transmembrane helix</keyword>
<keyword evidence="4" id="KW-0808">Transferase</keyword>
<evidence type="ECO:0000256" key="10">
    <source>
        <dbReference type="ARBA" id="ARBA00022989"/>
    </source>
</evidence>
<keyword evidence="11" id="KW-0472">Membrane</keyword>
<dbReference type="PANTHER" id="PTHR47568">
    <property type="match status" value="1"/>
</dbReference>
<evidence type="ECO:0000256" key="2">
    <source>
        <dbReference type="ARBA" id="ARBA00004141"/>
    </source>
</evidence>
<dbReference type="Pfam" id="PF12483">
    <property type="entry name" value="GIDE"/>
    <property type="match status" value="1"/>
</dbReference>
<dbReference type="PANTHER" id="PTHR47568:SF3">
    <property type="entry name" value="RING-TYPE E3 UBIQUITIN TRANSFERASE"/>
    <property type="match status" value="1"/>
</dbReference>
<protein>
    <recommendedName>
        <fullName evidence="3">RING-type E3 ubiquitin transferase</fullName>
        <ecNumber evidence="3">2.3.2.27</ecNumber>
    </recommendedName>
</protein>
<dbReference type="GO" id="GO:0008270">
    <property type="term" value="F:zinc ion binding"/>
    <property type="evidence" value="ECO:0007669"/>
    <property type="project" value="UniProtKB-KW"/>
</dbReference>
<dbReference type="Proteomes" id="UP000694005">
    <property type="component" value="Chromosome A03"/>
</dbReference>
<sequence>MLSFNWQEERSKETEDNTGHCVNVVGAESAVVFRDILNKYPLNITSSEILKKLVKPEGFKVLKYCCHEIALNIGASLTFVGEAVRDKAGNIMIQRPKDLSFLVFVGEDSFNKMVSDRESNAK</sequence>
<dbReference type="GO" id="GO:0016567">
    <property type="term" value="P:protein ubiquitination"/>
    <property type="evidence" value="ECO:0007669"/>
    <property type="project" value="InterPro"/>
</dbReference>
<accession>A0A8D9DP27</accession>
<dbReference type="AlphaFoldDB" id="A0A8D9DP27"/>
<evidence type="ECO:0000313" key="13">
    <source>
        <dbReference type="EMBL" id="CAG7879154.1"/>
    </source>
</evidence>
<keyword evidence="7" id="KW-0863">Zinc-finger</keyword>
<dbReference type="GO" id="GO:0061630">
    <property type="term" value="F:ubiquitin protein ligase activity"/>
    <property type="evidence" value="ECO:0007669"/>
    <property type="project" value="UniProtKB-EC"/>
</dbReference>
<dbReference type="InterPro" id="IPR044231">
    <property type="entry name" value="SP1/SPL1"/>
</dbReference>
<evidence type="ECO:0000259" key="12">
    <source>
        <dbReference type="Pfam" id="PF12483"/>
    </source>
</evidence>
<feature type="domain" description="E3 Ubiquitin ligase MUL1-like" evidence="12">
    <location>
        <begin position="22"/>
        <end position="121"/>
    </location>
</feature>
<evidence type="ECO:0000256" key="6">
    <source>
        <dbReference type="ARBA" id="ARBA00022723"/>
    </source>
</evidence>
<organism evidence="13 14">
    <name type="scientific">Brassica campestris</name>
    <name type="common">Field mustard</name>
    <dbReference type="NCBI Taxonomy" id="3711"/>
    <lineage>
        <taxon>Eukaryota</taxon>
        <taxon>Viridiplantae</taxon>
        <taxon>Streptophyta</taxon>
        <taxon>Embryophyta</taxon>
        <taxon>Tracheophyta</taxon>
        <taxon>Spermatophyta</taxon>
        <taxon>Magnoliopsida</taxon>
        <taxon>eudicotyledons</taxon>
        <taxon>Gunneridae</taxon>
        <taxon>Pentapetalae</taxon>
        <taxon>rosids</taxon>
        <taxon>malvids</taxon>
        <taxon>Brassicales</taxon>
        <taxon>Brassicaceae</taxon>
        <taxon>Brassiceae</taxon>
        <taxon>Brassica</taxon>
    </lineage>
</organism>
<evidence type="ECO:0000256" key="11">
    <source>
        <dbReference type="ARBA" id="ARBA00023136"/>
    </source>
</evidence>
<evidence type="ECO:0000256" key="4">
    <source>
        <dbReference type="ARBA" id="ARBA00022679"/>
    </source>
</evidence>
<dbReference type="EC" id="2.3.2.27" evidence="3"/>
<dbReference type="InterPro" id="IPR022170">
    <property type="entry name" value="MUL1-like"/>
</dbReference>
<evidence type="ECO:0000256" key="8">
    <source>
        <dbReference type="ARBA" id="ARBA00022786"/>
    </source>
</evidence>
<evidence type="ECO:0000313" key="14">
    <source>
        <dbReference type="Proteomes" id="UP000694005"/>
    </source>
</evidence>
<evidence type="ECO:0000256" key="9">
    <source>
        <dbReference type="ARBA" id="ARBA00022833"/>
    </source>
</evidence>
<proteinExistence type="predicted"/>
<evidence type="ECO:0000256" key="7">
    <source>
        <dbReference type="ARBA" id="ARBA00022771"/>
    </source>
</evidence>
<evidence type="ECO:0000256" key="1">
    <source>
        <dbReference type="ARBA" id="ARBA00000900"/>
    </source>
</evidence>
<dbReference type="GO" id="GO:0016020">
    <property type="term" value="C:membrane"/>
    <property type="evidence" value="ECO:0007669"/>
    <property type="project" value="UniProtKB-SubCell"/>
</dbReference>
<name>A0A8D9DP27_BRACM</name>
<comment type="catalytic activity">
    <reaction evidence="1">
        <text>S-ubiquitinyl-[E2 ubiquitin-conjugating enzyme]-L-cysteine + [acceptor protein]-L-lysine = [E2 ubiquitin-conjugating enzyme]-L-cysteine + N(6)-ubiquitinyl-[acceptor protein]-L-lysine.</text>
        <dbReference type="EC" id="2.3.2.27"/>
    </reaction>
</comment>
<keyword evidence="5" id="KW-0812">Transmembrane</keyword>
<reference evidence="13 14" key="1">
    <citation type="submission" date="2021-07" db="EMBL/GenBank/DDBJ databases">
        <authorList>
            <consortium name="Genoscope - CEA"/>
            <person name="William W."/>
        </authorList>
    </citation>
    <scope>NUCLEOTIDE SEQUENCE [LARGE SCALE GENOMIC DNA]</scope>
</reference>
<evidence type="ECO:0000256" key="5">
    <source>
        <dbReference type="ARBA" id="ARBA00022692"/>
    </source>
</evidence>
<dbReference type="Gramene" id="A03p04970.2_BraZ1">
    <property type="protein sequence ID" value="A03p04970.2_BraZ1.CDS"/>
    <property type="gene ID" value="A03g04970.2_BraZ1"/>
</dbReference>